<dbReference type="KEGG" id="psoj:PHYSODRAFT_406211"/>
<gene>
    <name evidence="1" type="ORF">PHYSODRAFT_406211</name>
</gene>
<organism evidence="1 2">
    <name type="scientific">Phytophthora sojae (strain P6497)</name>
    <name type="common">Soybean stem and root rot agent</name>
    <name type="synonym">Phytophthora megasperma f. sp. glycines</name>
    <dbReference type="NCBI Taxonomy" id="1094619"/>
    <lineage>
        <taxon>Eukaryota</taxon>
        <taxon>Sar</taxon>
        <taxon>Stramenopiles</taxon>
        <taxon>Oomycota</taxon>
        <taxon>Peronosporomycetes</taxon>
        <taxon>Peronosporales</taxon>
        <taxon>Peronosporaceae</taxon>
        <taxon>Phytophthora</taxon>
    </lineage>
</organism>
<protein>
    <submittedName>
        <fullName evidence="1">Uncharacterized protein</fullName>
    </submittedName>
</protein>
<reference evidence="1 2" key="1">
    <citation type="journal article" date="2006" name="Science">
        <title>Phytophthora genome sequences uncover evolutionary origins and mechanisms of pathogenesis.</title>
        <authorList>
            <person name="Tyler B.M."/>
            <person name="Tripathy S."/>
            <person name="Zhang X."/>
            <person name="Dehal P."/>
            <person name="Jiang R.H."/>
            <person name="Aerts A."/>
            <person name="Arredondo F.D."/>
            <person name="Baxter L."/>
            <person name="Bensasson D."/>
            <person name="Beynon J.L."/>
            <person name="Chapman J."/>
            <person name="Damasceno C.M."/>
            <person name="Dorrance A.E."/>
            <person name="Dou D."/>
            <person name="Dickerman A.W."/>
            <person name="Dubchak I.L."/>
            <person name="Garbelotto M."/>
            <person name="Gijzen M."/>
            <person name="Gordon S.G."/>
            <person name="Govers F."/>
            <person name="Grunwald N.J."/>
            <person name="Huang W."/>
            <person name="Ivors K.L."/>
            <person name="Jones R.W."/>
            <person name="Kamoun S."/>
            <person name="Krampis K."/>
            <person name="Lamour K.H."/>
            <person name="Lee M.K."/>
            <person name="McDonald W.H."/>
            <person name="Medina M."/>
            <person name="Meijer H.J."/>
            <person name="Nordberg E.K."/>
            <person name="Maclean D.J."/>
            <person name="Ospina-Giraldo M.D."/>
            <person name="Morris P.F."/>
            <person name="Phuntumart V."/>
            <person name="Putnam N.H."/>
            <person name="Rash S."/>
            <person name="Rose J.K."/>
            <person name="Sakihama Y."/>
            <person name="Salamov A.A."/>
            <person name="Savidor A."/>
            <person name="Scheuring C.F."/>
            <person name="Smith B.M."/>
            <person name="Sobral B.W."/>
            <person name="Terry A."/>
            <person name="Torto-Alalibo T.A."/>
            <person name="Win J."/>
            <person name="Xu Z."/>
            <person name="Zhang H."/>
            <person name="Grigoriev I.V."/>
            <person name="Rokhsar D.S."/>
            <person name="Boore J.L."/>
        </authorList>
    </citation>
    <scope>NUCLEOTIDE SEQUENCE [LARGE SCALE GENOMIC DNA]</scope>
    <source>
        <strain evidence="1 2">P6497</strain>
    </source>
</reference>
<dbReference type="EMBL" id="JH159153">
    <property type="protein sequence ID" value="EGZ22163.1"/>
    <property type="molecule type" value="Genomic_DNA"/>
</dbReference>
<dbReference type="Proteomes" id="UP000002640">
    <property type="component" value="Unassembled WGS sequence"/>
</dbReference>
<dbReference type="AlphaFoldDB" id="G4ZCD5"/>
<keyword evidence="2" id="KW-1185">Reference proteome</keyword>
<dbReference type="InParanoid" id="G4ZCD5"/>
<name>G4ZCD5_PHYSP</name>
<dbReference type="RefSeq" id="XP_009524880.1">
    <property type="nucleotide sequence ID" value="XM_009526585.1"/>
</dbReference>
<feature type="non-terminal residue" evidence="1">
    <location>
        <position position="1"/>
    </location>
</feature>
<evidence type="ECO:0000313" key="1">
    <source>
        <dbReference type="EMBL" id="EGZ22163.1"/>
    </source>
</evidence>
<sequence>GVRTSQYSVDALMKRLVGKPASVINWSVLIEKTAAEADGEESQRTYIGKIKPPFSRGGKRFWRIAYEDKDEVTVLEVEALAITINFSFQMGHNIVPN</sequence>
<proteinExistence type="predicted"/>
<dbReference type="OMA" id="EELARTX"/>
<feature type="non-terminal residue" evidence="1">
    <location>
        <position position="97"/>
    </location>
</feature>
<evidence type="ECO:0000313" key="2">
    <source>
        <dbReference type="Proteomes" id="UP000002640"/>
    </source>
</evidence>
<accession>G4ZCD5</accession>
<dbReference type="GeneID" id="20651458"/>